<dbReference type="EMBL" id="AP028127">
    <property type="protein sequence ID" value="BEH90457.1"/>
    <property type="molecule type" value="Genomic_DNA"/>
</dbReference>
<dbReference type="RefSeq" id="WP_161832274.1">
    <property type="nucleotide sequence ID" value="NZ_AP028127.1"/>
</dbReference>
<sequence>MQQILNTPFVTRASDSPEFEGHSFMLTVSECDHCKTLLLESNMIGIFEFITQKIEIKDSPANFMMKKYLILENGMAIDQKVTFGRMIHYGMLEFNVNGNYEDPPALLFQRANCDYLSLYDLIQTHESFIGEMRQNVKSIEGSNCYIQQLEPEQENENEFLEGMMIKKELIPIIDKHDTKYIEIISYEKRYVRFKNKFCYTTVYFLKHHHLTAVKSPAFITSDVYLLTHHQFSQIVI</sequence>
<evidence type="ECO:0008006" key="3">
    <source>
        <dbReference type="Google" id="ProtNLM"/>
    </source>
</evidence>
<proteinExistence type="predicted"/>
<protein>
    <recommendedName>
        <fullName evidence="3">DUF38 domain-containing protein</fullName>
    </recommendedName>
</protein>
<evidence type="ECO:0000313" key="1">
    <source>
        <dbReference type="EMBL" id="BEH90457.1"/>
    </source>
</evidence>
<accession>A0ABM8IIA3</accession>
<gene>
    <name evidence="1" type="ORF">T23_05590</name>
</gene>
<name>A0ABM8IIA3_9FIRM</name>
<dbReference type="Proteomes" id="UP001432099">
    <property type="component" value="Chromosome"/>
</dbReference>
<organism evidence="1 2">
    <name type="scientific">Turicibacter faecis</name>
    <dbReference type="NCBI Taxonomy" id="2963365"/>
    <lineage>
        <taxon>Bacteria</taxon>
        <taxon>Bacillati</taxon>
        <taxon>Bacillota</taxon>
        <taxon>Erysipelotrichia</taxon>
        <taxon>Erysipelotrichales</taxon>
        <taxon>Turicibacteraceae</taxon>
        <taxon>Turicibacter</taxon>
    </lineage>
</organism>
<reference evidence="1" key="1">
    <citation type="journal article" date="2024" name="Int. J. Syst. Evol. Microbiol.">
        <title>Turicibacter faecis sp. nov., isolated from faeces of heart failure mouse model.</title>
        <authorList>
            <person name="Imamura Y."/>
            <person name="Motooka D."/>
            <person name="Nakajima Y."/>
            <person name="Ito S."/>
            <person name="Kitakaze M."/>
            <person name="Iida T."/>
            <person name="Nakamura S."/>
        </authorList>
    </citation>
    <scope>NUCLEOTIDE SEQUENCE</scope>
    <source>
        <strain evidence="1">TC023</strain>
    </source>
</reference>
<evidence type="ECO:0000313" key="2">
    <source>
        <dbReference type="Proteomes" id="UP001432099"/>
    </source>
</evidence>
<keyword evidence="2" id="KW-1185">Reference proteome</keyword>